<dbReference type="GO" id="GO:0016020">
    <property type="term" value="C:membrane"/>
    <property type="evidence" value="ECO:0007669"/>
    <property type="project" value="UniProtKB-SubCell"/>
</dbReference>
<dbReference type="PANTHER" id="PTHR37422">
    <property type="entry name" value="TEICHURONIC ACID BIOSYNTHESIS PROTEIN TUAE"/>
    <property type="match status" value="1"/>
</dbReference>
<evidence type="ECO:0000313" key="8">
    <source>
        <dbReference type="Proteomes" id="UP000195160"/>
    </source>
</evidence>
<protein>
    <recommendedName>
        <fullName evidence="6">O-antigen ligase-related domain-containing protein</fullName>
    </recommendedName>
</protein>
<evidence type="ECO:0000256" key="3">
    <source>
        <dbReference type="ARBA" id="ARBA00022989"/>
    </source>
</evidence>
<comment type="subcellular location">
    <subcellularLocation>
        <location evidence="1">Membrane</location>
        <topology evidence="1">Multi-pass membrane protein</topology>
    </subcellularLocation>
</comment>
<feature type="transmembrane region" description="Helical" evidence="5">
    <location>
        <begin position="251"/>
        <end position="268"/>
    </location>
</feature>
<feature type="transmembrane region" description="Helical" evidence="5">
    <location>
        <begin position="280"/>
        <end position="298"/>
    </location>
</feature>
<dbReference type="EMBL" id="MOOV01000141">
    <property type="protein sequence ID" value="OUB96866.1"/>
    <property type="molecule type" value="Genomic_DNA"/>
</dbReference>
<evidence type="ECO:0000256" key="4">
    <source>
        <dbReference type="ARBA" id="ARBA00023136"/>
    </source>
</evidence>
<keyword evidence="4 5" id="KW-0472">Membrane</keyword>
<keyword evidence="3 5" id="KW-1133">Transmembrane helix</keyword>
<accession>A0A9X6N479</accession>
<proteinExistence type="predicted"/>
<sequence length="443" mass="51511">MGKVLFCILFFCMYLICLFVLKKEHSNRLGIFFILIGIAINIELNVYDEIYINLFASFILIMVIAVSNYGLLLNSKRYGVVGARHANIKSFYIMLLPLMIILINLIVQYMFIEIINLRLFFHQVLMFLMILLMVVWFFIVSLNSNFAQNNSIIFNSILIISILNALLAIMQYIFNKSFLLSSPGESIDYFEGVRVVKRVWGFVGASNGAGNLGAILFAVLLYCFYKKRNVITFSALLLNVIFVGLTLTRIAYFAVFIECLIFIFFIYGKNLNYKKLFMRLMMTIFIVVVTTISLYVFYDSAYELLISDRGATGEHRFIQFKKVFEISKENLLVGIGAGQYVYKAYSHYGFNDIVVHSQFLNTLVEQGLISFLAHLFFYFYTFKLLMRKFKNEIWFPIILFVGNFITSNFNPNQYYDVSILIYVFISLGLIFFENDYEKSEFKA</sequence>
<feature type="transmembrane region" description="Helical" evidence="5">
    <location>
        <begin position="367"/>
        <end position="386"/>
    </location>
</feature>
<evidence type="ECO:0000256" key="1">
    <source>
        <dbReference type="ARBA" id="ARBA00004141"/>
    </source>
</evidence>
<feature type="transmembrane region" description="Helical" evidence="5">
    <location>
        <begin position="393"/>
        <end position="409"/>
    </location>
</feature>
<dbReference type="InterPro" id="IPR007016">
    <property type="entry name" value="O-antigen_ligase-rel_domated"/>
</dbReference>
<dbReference type="Proteomes" id="UP000195160">
    <property type="component" value="Unassembled WGS sequence"/>
</dbReference>
<feature type="transmembrane region" description="Helical" evidence="5">
    <location>
        <begin position="199"/>
        <end position="222"/>
    </location>
</feature>
<feature type="transmembrane region" description="Helical" evidence="5">
    <location>
        <begin position="28"/>
        <end position="44"/>
    </location>
</feature>
<gene>
    <name evidence="7" type="ORF">BK784_19795</name>
</gene>
<dbReference type="PANTHER" id="PTHR37422:SF17">
    <property type="entry name" value="O-ANTIGEN LIGASE"/>
    <property type="match status" value="1"/>
</dbReference>
<evidence type="ECO:0000256" key="2">
    <source>
        <dbReference type="ARBA" id="ARBA00022692"/>
    </source>
</evidence>
<evidence type="ECO:0000259" key="6">
    <source>
        <dbReference type="Pfam" id="PF04932"/>
    </source>
</evidence>
<feature type="transmembrane region" description="Helical" evidence="5">
    <location>
        <begin position="50"/>
        <end position="71"/>
    </location>
</feature>
<feature type="transmembrane region" description="Helical" evidence="5">
    <location>
        <begin position="91"/>
        <end position="111"/>
    </location>
</feature>
<keyword evidence="2 5" id="KW-0812">Transmembrane</keyword>
<feature type="transmembrane region" description="Helical" evidence="5">
    <location>
        <begin position="117"/>
        <end position="140"/>
    </location>
</feature>
<comment type="caution">
    <text evidence="7">The sequence shown here is derived from an EMBL/GenBank/DDBJ whole genome shotgun (WGS) entry which is preliminary data.</text>
</comment>
<organism evidence="7 8">
    <name type="scientific">Bacillus thuringiensis subsp. medellin</name>
    <dbReference type="NCBI Taxonomy" id="79672"/>
    <lineage>
        <taxon>Bacteria</taxon>
        <taxon>Bacillati</taxon>
        <taxon>Bacillota</taxon>
        <taxon>Bacilli</taxon>
        <taxon>Bacillales</taxon>
        <taxon>Bacillaceae</taxon>
        <taxon>Bacillus</taxon>
        <taxon>Bacillus cereus group</taxon>
    </lineage>
</organism>
<evidence type="ECO:0000256" key="5">
    <source>
        <dbReference type="SAM" id="Phobius"/>
    </source>
</evidence>
<dbReference type="Pfam" id="PF04932">
    <property type="entry name" value="Wzy_C"/>
    <property type="match status" value="1"/>
</dbReference>
<name>A0A9X6N479_BACTV</name>
<feature type="transmembrane region" description="Helical" evidence="5">
    <location>
        <begin position="415"/>
        <end position="432"/>
    </location>
</feature>
<dbReference type="InterPro" id="IPR051533">
    <property type="entry name" value="WaaL-like"/>
</dbReference>
<reference evidence="7 8" key="1">
    <citation type="submission" date="2016-10" db="EMBL/GenBank/DDBJ databases">
        <title>Comparative genomics of Bacillus thuringiensis reveals a path to pathogens against multiple invertebrate hosts.</title>
        <authorList>
            <person name="Zheng J."/>
            <person name="Gao Q."/>
            <person name="Liu H."/>
            <person name="Peng D."/>
            <person name="Ruan L."/>
            <person name="Sun M."/>
        </authorList>
    </citation>
    <scope>NUCLEOTIDE SEQUENCE [LARGE SCALE GENOMIC DNA]</scope>
    <source>
        <strain evidence="7">T30001</strain>
    </source>
</reference>
<feature type="transmembrane region" description="Helical" evidence="5">
    <location>
        <begin position="152"/>
        <end position="174"/>
    </location>
</feature>
<feature type="transmembrane region" description="Helical" evidence="5">
    <location>
        <begin position="6"/>
        <end position="21"/>
    </location>
</feature>
<evidence type="ECO:0000313" key="7">
    <source>
        <dbReference type="EMBL" id="OUB96866.1"/>
    </source>
</evidence>
<feature type="transmembrane region" description="Helical" evidence="5">
    <location>
        <begin position="229"/>
        <end position="245"/>
    </location>
</feature>
<feature type="domain" description="O-antigen ligase-related" evidence="6">
    <location>
        <begin position="235"/>
        <end position="373"/>
    </location>
</feature>
<dbReference type="AlphaFoldDB" id="A0A9X6N479"/>
<dbReference type="RefSeq" id="WP_088067808.1">
    <property type="nucleotide sequence ID" value="NZ_MOOV01000141.1"/>
</dbReference>